<accession>K8EA76</accession>
<evidence type="ECO:0000313" key="4">
    <source>
        <dbReference type="EMBL" id="CCO14584.1"/>
    </source>
</evidence>
<feature type="compositionally biased region" description="Low complexity" evidence="2">
    <location>
        <begin position="68"/>
        <end position="78"/>
    </location>
</feature>
<feature type="region of interest" description="Disordered" evidence="2">
    <location>
        <begin position="570"/>
        <end position="637"/>
    </location>
</feature>
<proteinExistence type="predicted"/>
<feature type="region of interest" description="Disordered" evidence="2">
    <location>
        <begin position="68"/>
        <end position="96"/>
    </location>
</feature>
<evidence type="ECO:0000256" key="2">
    <source>
        <dbReference type="SAM" id="MobiDB-lite"/>
    </source>
</evidence>
<feature type="region of interest" description="Disordered" evidence="2">
    <location>
        <begin position="1"/>
        <end position="43"/>
    </location>
</feature>
<dbReference type="EMBL" id="FO082278">
    <property type="protein sequence ID" value="CCO14584.1"/>
    <property type="molecule type" value="Genomic_DNA"/>
</dbReference>
<feature type="compositionally biased region" description="Low complexity" evidence="2">
    <location>
        <begin position="601"/>
        <end position="625"/>
    </location>
</feature>
<feature type="compositionally biased region" description="Low complexity" evidence="2">
    <location>
        <begin position="7"/>
        <end position="21"/>
    </location>
</feature>
<dbReference type="KEGG" id="bpg:Bathy01g06000"/>
<dbReference type="Proteomes" id="UP000198341">
    <property type="component" value="Chromosome 1"/>
</dbReference>
<feature type="coiled-coil region" evidence="1">
    <location>
        <begin position="213"/>
        <end position="240"/>
    </location>
</feature>
<evidence type="ECO:0000256" key="3">
    <source>
        <dbReference type="SAM" id="Phobius"/>
    </source>
</evidence>
<dbReference type="STRING" id="41875.K8EA76"/>
<keyword evidence="3" id="KW-0472">Membrane</keyword>
<dbReference type="RefSeq" id="XP_007515705.1">
    <property type="nucleotide sequence ID" value="XM_007515643.1"/>
</dbReference>
<keyword evidence="5" id="KW-1185">Reference proteome</keyword>
<protein>
    <submittedName>
        <fullName evidence="4">Uncharacterized protein</fullName>
    </submittedName>
</protein>
<gene>
    <name evidence="4" type="ORF">Bathy01g06000</name>
</gene>
<keyword evidence="1" id="KW-0175">Coiled coil</keyword>
<feature type="compositionally biased region" description="Basic and acidic residues" evidence="2">
    <location>
        <begin position="576"/>
        <end position="586"/>
    </location>
</feature>
<feature type="coiled-coil region" evidence="1">
    <location>
        <begin position="278"/>
        <end position="305"/>
    </location>
</feature>
<feature type="coiled-coil region" evidence="1">
    <location>
        <begin position="350"/>
        <end position="441"/>
    </location>
</feature>
<keyword evidence="3" id="KW-0812">Transmembrane</keyword>
<dbReference type="AlphaFoldDB" id="K8EA76"/>
<sequence>MTTTTIRRIQTPSLSSSSSFFLRRRSRRRKRGGRQQQQQQTNSLVVTATLFSSHGRFVVARTDECASSSSVGESSVASKRLPSSRRRSVLMSPPAKAASITPSDDYLDGERLNFYATTKTTKNAPDDWLNASEKRKRNILLPSSSLEEEDADDDIYQLTREDESVHEEMWLEIMEIVATFGTIGGGIAAVALGEVYLCSLVIVLPILAFSLKKKRETKVREKTRMRLMQLKEELMVVTRNKTTNATVMNLSSQLQKKNMVALEFAIQRALKEDGAEFSKKIDARLDALERAMQRAAEKQAASQRDSGAVAGMLARDVADARIDQRENFKKMYRELEEATKLSMTENERTRQQVQKELETLWELVENVEREISGVSDGVGERLTMILEARAAEQKRLREEEEEETEKKNPFENKAIAEFAFSEELQNRVDEIAKLADAVQRVKEAIDARNEAELGNELISKMDESQWQALGLRFDALSEMAETTAERVVSEISESIEKKRGVFLSDDDSGDANAAMINAMKMGANKIIAAKEKEESYYSLDLDDDSVDDMNESKTGFERALRRTGSVEMVAETVKASSDEDSRRRQEPSASMQTRMAMQQPTTSTSETNSNSNNNSKESFSSSVTSDAPINAQPGVTKESAFENMQAMLRTEEVEEDIFDPFAGIAASASEESSEVTASAISEIVTDIADAKKQVDQKAQEPIALASSSSSSSFDEKIASGLESLRQGRKLARAAEDESAKPAVSLENLMSAEECFANAANDFVVAVEVEPSAVSAKGNLGNALLARGVALRALRDATAERVFGSSSKKGAFGGLSEEDVRFYGETAEDALVDAGKYFRAVAVEDRTAAAAADENEQQASTSSSSSVAVIVALIAWGRALSQRGALVRDDAEVFNLYDSEEEEDESVITSNLADASKLFLAAAEKHRAAIEKCASAEEEQGDAKKTSAAKTLIQSRRIEAYCRWGEALESAAECEFALGSGKERELWTAASGAYGESERLGEESGAATAGVERCEAKLGEDFE</sequence>
<evidence type="ECO:0000256" key="1">
    <source>
        <dbReference type="SAM" id="Coils"/>
    </source>
</evidence>
<organism evidence="4 5">
    <name type="scientific">Bathycoccus prasinos</name>
    <dbReference type="NCBI Taxonomy" id="41875"/>
    <lineage>
        <taxon>Eukaryota</taxon>
        <taxon>Viridiplantae</taxon>
        <taxon>Chlorophyta</taxon>
        <taxon>Mamiellophyceae</taxon>
        <taxon>Mamiellales</taxon>
        <taxon>Bathycoccaceae</taxon>
        <taxon>Bathycoccus</taxon>
    </lineage>
</organism>
<feature type="transmembrane region" description="Helical" evidence="3">
    <location>
        <begin position="187"/>
        <end position="211"/>
    </location>
</feature>
<name>K8EA76_9CHLO</name>
<feature type="compositionally biased region" description="Polar residues" evidence="2">
    <location>
        <begin position="587"/>
        <end position="600"/>
    </location>
</feature>
<keyword evidence="3" id="KW-1133">Transmembrane helix</keyword>
<evidence type="ECO:0000313" key="5">
    <source>
        <dbReference type="Proteomes" id="UP000198341"/>
    </source>
</evidence>
<feature type="compositionally biased region" description="Basic residues" evidence="2">
    <location>
        <begin position="22"/>
        <end position="33"/>
    </location>
</feature>
<dbReference type="GeneID" id="19018335"/>
<reference evidence="4 5" key="1">
    <citation type="submission" date="2011-10" db="EMBL/GenBank/DDBJ databases">
        <authorList>
            <person name="Genoscope - CEA"/>
        </authorList>
    </citation>
    <scope>NUCLEOTIDE SEQUENCE [LARGE SCALE GENOMIC DNA]</scope>
    <source>
        <strain evidence="4 5">RCC 1105</strain>
    </source>
</reference>